<dbReference type="EMBL" id="BFEA01000459">
    <property type="protein sequence ID" value="GBG83988.1"/>
    <property type="molecule type" value="Genomic_DNA"/>
</dbReference>
<feature type="region of interest" description="Disordered" evidence="1">
    <location>
        <begin position="1"/>
        <end position="65"/>
    </location>
</feature>
<evidence type="ECO:0000313" key="2">
    <source>
        <dbReference type="EMBL" id="GBG83988.1"/>
    </source>
</evidence>
<accession>A0A388LNU5</accession>
<evidence type="ECO:0000313" key="3">
    <source>
        <dbReference type="Proteomes" id="UP000265515"/>
    </source>
</evidence>
<feature type="compositionally biased region" description="Acidic residues" evidence="1">
    <location>
        <begin position="20"/>
        <end position="38"/>
    </location>
</feature>
<dbReference type="AlphaFoldDB" id="A0A388LNU5"/>
<feature type="region of interest" description="Disordered" evidence="1">
    <location>
        <begin position="213"/>
        <end position="234"/>
    </location>
</feature>
<dbReference type="Proteomes" id="UP000265515">
    <property type="component" value="Unassembled WGS sequence"/>
</dbReference>
<dbReference type="Gramene" id="GBG83988">
    <property type="protein sequence ID" value="GBG83988"/>
    <property type="gene ID" value="CBR_g37860"/>
</dbReference>
<feature type="compositionally biased region" description="Basic and acidic residues" evidence="1">
    <location>
        <begin position="39"/>
        <end position="65"/>
    </location>
</feature>
<gene>
    <name evidence="2" type="ORF">CBR_g37860</name>
</gene>
<protein>
    <submittedName>
        <fullName evidence="2">Uncharacterized protein</fullName>
    </submittedName>
</protein>
<sequence length="669" mass="73530">MSDEGSDSETSCGDSHAADEADDEEERSSDDTTQDEDNKEANENGRGAEEREISPSLERTRCTSEREQYKEQYKERAACDTPPNDRQLVTKDNEIQEVKQSWLELLPLQEVAVIRTEYASISMMRESYSALFTELSIFTGCGYVLPWQRGEGIFDAQAGLEVEHVWSGTRSGMTEEEIEEQAALITRDPIRSSGPPAVESVFGARVAIFRPYPREDASNDGRQPEAADDPTLPIPCKIDELHEEGNEDDERAHTAWAVAKQTNIEMMGGKEEFWGSFRDMEERSLSTAREHTPPCVTLCEETPAPTTAREEPRPTTTAPGRTTVPITAQEQAPAPTTTWEQTSTLAMQFGPSSPLPLPRDSIGPSAQTALIRHAKRSAAPVGREDLGSSLHMRGHGSLFSVARHLVLEPHALGDLGKEGVHNGALMVEERERRAEEHGAGGVEGIRGMEEEVAGVESEEAMMRVHDGEQVEREEGMLPTQVEREEDVVRTQVERDEDVERVDDSAQVQREEGVVGGQVEREEDVVRTQVEREEDMAGVDDDLQVEIEEDVVRADVGALVEGEEGVVGGDVAHGRGEGSDNLDPIVQHFIADEMGLSLEGLTPGMMMALEASPSGGREASGMRMRDFMEMSLGDPPSPCHAEREDTTRALAVAGYSLEEIEQAFTGCEEV</sequence>
<name>A0A388LNU5_CHABU</name>
<reference evidence="2 3" key="1">
    <citation type="journal article" date="2018" name="Cell">
        <title>The Chara Genome: Secondary Complexity and Implications for Plant Terrestrialization.</title>
        <authorList>
            <person name="Nishiyama T."/>
            <person name="Sakayama H."/>
            <person name="Vries J.D."/>
            <person name="Buschmann H."/>
            <person name="Saint-Marcoux D."/>
            <person name="Ullrich K.K."/>
            <person name="Haas F.B."/>
            <person name="Vanderstraeten L."/>
            <person name="Becker D."/>
            <person name="Lang D."/>
            <person name="Vosolsobe S."/>
            <person name="Rombauts S."/>
            <person name="Wilhelmsson P.K.I."/>
            <person name="Janitza P."/>
            <person name="Kern R."/>
            <person name="Heyl A."/>
            <person name="Rumpler F."/>
            <person name="Villalobos L.I.A.C."/>
            <person name="Clay J.M."/>
            <person name="Skokan R."/>
            <person name="Toyoda A."/>
            <person name="Suzuki Y."/>
            <person name="Kagoshima H."/>
            <person name="Schijlen E."/>
            <person name="Tajeshwar N."/>
            <person name="Catarino B."/>
            <person name="Hetherington A.J."/>
            <person name="Saltykova A."/>
            <person name="Bonnot C."/>
            <person name="Breuninger H."/>
            <person name="Symeonidi A."/>
            <person name="Radhakrishnan G.V."/>
            <person name="Van Nieuwerburgh F."/>
            <person name="Deforce D."/>
            <person name="Chang C."/>
            <person name="Karol K.G."/>
            <person name="Hedrich R."/>
            <person name="Ulvskov P."/>
            <person name="Glockner G."/>
            <person name="Delwiche C.F."/>
            <person name="Petrasek J."/>
            <person name="Van de Peer Y."/>
            <person name="Friml J."/>
            <person name="Beilby M."/>
            <person name="Dolan L."/>
            <person name="Kohara Y."/>
            <person name="Sugano S."/>
            <person name="Fujiyama A."/>
            <person name="Delaux P.-M."/>
            <person name="Quint M."/>
            <person name="TheiBen G."/>
            <person name="Hagemann M."/>
            <person name="Harholt J."/>
            <person name="Dunand C."/>
            <person name="Zachgo S."/>
            <person name="Langdale J."/>
            <person name="Maumus F."/>
            <person name="Straeten D.V.D."/>
            <person name="Gould S.B."/>
            <person name="Rensing S.A."/>
        </authorList>
    </citation>
    <scope>NUCLEOTIDE SEQUENCE [LARGE SCALE GENOMIC DNA]</scope>
    <source>
        <strain evidence="2 3">S276</strain>
    </source>
</reference>
<feature type="compositionally biased region" description="Basic and acidic residues" evidence="1">
    <location>
        <begin position="213"/>
        <end position="225"/>
    </location>
</feature>
<keyword evidence="3" id="KW-1185">Reference proteome</keyword>
<evidence type="ECO:0000256" key="1">
    <source>
        <dbReference type="SAM" id="MobiDB-lite"/>
    </source>
</evidence>
<proteinExistence type="predicted"/>
<organism evidence="2 3">
    <name type="scientific">Chara braunii</name>
    <name type="common">Braun's stonewort</name>
    <dbReference type="NCBI Taxonomy" id="69332"/>
    <lineage>
        <taxon>Eukaryota</taxon>
        <taxon>Viridiplantae</taxon>
        <taxon>Streptophyta</taxon>
        <taxon>Charophyceae</taxon>
        <taxon>Charales</taxon>
        <taxon>Characeae</taxon>
        <taxon>Chara</taxon>
    </lineage>
</organism>
<feature type="region of interest" description="Disordered" evidence="1">
    <location>
        <begin position="296"/>
        <end position="321"/>
    </location>
</feature>
<comment type="caution">
    <text evidence="2">The sequence shown here is derived from an EMBL/GenBank/DDBJ whole genome shotgun (WGS) entry which is preliminary data.</text>
</comment>